<feature type="domain" description="Aminotransferase class I/classII large" evidence="6">
    <location>
        <begin position="40"/>
        <end position="425"/>
    </location>
</feature>
<dbReference type="OrthoDB" id="9802328at2"/>
<evidence type="ECO:0000313" key="8">
    <source>
        <dbReference type="Proteomes" id="UP000320386"/>
    </source>
</evidence>
<accession>A0A518C144</accession>
<proteinExistence type="predicted"/>
<dbReference type="Gene3D" id="3.90.1150.10">
    <property type="entry name" value="Aspartate Aminotransferase, domain 1"/>
    <property type="match status" value="1"/>
</dbReference>
<sequence length="435" mass="48122">MKPDATLAAGTRPFGLSQAARHTEEQPIGELIELALTNPDLISLAAGLVDQETLPNEVTRDIVSDLLSDPVAGKAALQYGPTRGDEKLRHLVYDHMAGLDGISPDLFPGNADQVVLTTGSQQGQHLLAEVLLDCGDIVIVGWPSYFVLTGALTAWQCEVRAVEMDDQGMIPQQLDDLLAALDKINQLHRVKIVYVQTFHQNPTGRTLAEPRRQELLDIVRKYSKHHKLLLLEDAAYRELTYSGPTPKSILSRDPDLEHTALLMTFSKPFSPGLRTGYALLPSDMVEPVLRAKGGRDFGSNYFSQKILARAMETGAYEKHVTALCARYAQKAERMNDGLAKLNRTVDLDLRVVQVHGGLYGWVELPESIRADPESDLFRIAVEEGVLYVPGTYCFPKDPARTVPMNTLRLSFGLAEPEEITEGLDRFARSLQRVCL</sequence>
<name>A0A518C144_9BACT</name>
<dbReference type="GO" id="GO:1901605">
    <property type="term" value="P:alpha-amino acid metabolic process"/>
    <property type="evidence" value="ECO:0007669"/>
    <property type="project" value="TreeGrafter"/>
</dbReference>
<dbReference type="InterPro" id="IPR015422">
    <property type="entry name" value="PyrdxlP-dep_Trfase_small"/>
</dbReference>
<dbReference type="InterPro" id="IPR004839">
    <property type="entry name" value="Aminotransferase_I/II_large"/>
</dbReference>
<dbReference type="PANTHER" id="PTHR42790">
    <property type="entry name" value="AMINOTRANSFERASE"/>
    <property type="match status" value="1"/>
</dbReference>
<dbReference type="InterPro" id="IPR050859">
    <property type="entry name" value="Class-I_PLP-dep_aminotransf"/>
</dbReference>
<organism evidence="7 8">
    <name type="scientific">Mucisphaera calidilacus</name>
    <dbReference type="NCBI Taxonomy" id="2527982"/>
    <lineage>
        <taxon>Bacteria</taxon>
        <taxon>Pseudomonadati</taxon>
        <taxon>Planctomycetota</taxon>
        <taxon>Phycisphaerae</taxon>
        <taxon>Phycisphaerales</taxon>
        <taxon>Phycisphaeraceae</taxon>
        <taxon>Mucisphaera</taxon>
    </lineage>
</organism>
<dbReference type="RefSeq" id="WP_145447076.1">
    <property type="nucleotide sequence ID" value="NZ_CP036280.1"/>
</dbReference>
<evidence type="ECO:0000256" key="3">
    <source>
        <dbReference type="ARBA" id="ARBA00022679"/>
    </source>
</evidence>
<evidence type="ECO:0000259" key="6">
    <source>
        <dbReference type="Pfam" id="PF00155"/>
    </source>
</evidence>
<keyword evidence="3 7" id="KW-0808">Transferase</keyword>
<evidence type="ECO:0000256" key="5">
    <source>
        <dbReference type="SAM" id="MobiDB-lite"/>
    </source>
</evidence>
<dbReference type="SUPFAM" id="SSF53383">
    <property type="entry name" value="PLP-dependent transferases"/>
    <property type="match status" value="1"/>
</dbReference>
<dbReference type="KEGG" id="mcad:Pan265_28060"/>
<dbReference type="GO" id="GO:0030170">
    <property type="term" value="F:pyridoxal phosphate binding"/>
    <property type="evidence" value="ECO:0007669"/>
    <property type="project" value="InterPro"/>
</dbReference>
<gene>
    <name evidence="7" type="primary">lysN</name>
    <name evidence="7" type="ORF">Pan265_28060</name>
</gene>
<comment type="cofactor">
    <cofactor evidence="1">
        <name>pyridoxal 5'-phosphate</name>
        <dbReference type="ChEBI" id="CHEBI:597326"/>
    </cofactor>
</comment>
<protein>
    <submittedName>
        <fullName evidence="7">2-aminoadipate transaminase</fullName>
        <ecNumber evidence="7">2.6.1.39</ecNumber>
    </submittedName>
</protein>
<reference evidence="7 8" key="1">
    <citation type="submission" date="2019-02" db="EMBL/GenBank/DDBJ databases">
        <title>Deep-cultivation of Planctomycetes and their phenomic and genomic characterization uncovers novel biology.</title>
        <authorList>
            <person name="Wiegand S."/>
            <person name="Jogler M."/>
            <person name="Boedeker C."/>
            <person name="Pinto D."/>
            <person name="Vollmers J."/>
            <person name="Rivas-Marin E."/>
            <person name="Kohn T."/>
            <person name="Peeters S.H."/>
            <person name="Heuer A."/>
            <person name="Rast P."/>
            <person name="Oberbeckmann S."/>
            <person name="Bunk B."/>
            <person name="Jeske O."/>
            <person name="Meyerdierks A."/>
            <person name="Storesund J.E."/>
            <person name="Kallscheuer N."/>
            <person name="Luecker S."/>
            <person name="Lage O.M."/>
            <person name="Pohl T."/>
            <person name="Merkel B.J."/>
            <person name="Hornburger P."/>
            <person name="Mueller R.-W."/>
            <person name="Bruemmer F."/>
            <person name="Labrenz M."/>
            <person name="Spormann A.M."/>
            <person name="Op den Camp H."/>
            <person name="Overmann J."/>
            <person name="Amann R."/>
            <person name="Jetten M.S.M."/>
            <person name="Mascher T."/>
            <person name="Medema M.H."/>
            <person name="Devos D.P."/>
            <person name="Kaster A.-K."/>
            <person name="Ovreas L."/>
            <person name="Rohde M."/>
            <person name="Galperin M.Y."/>
            <person name="Jogler C."/>
        </authorList>
    </citation>
    <scope>NUCLEOTIDE SEQUENCE [LARGE SCALE GENOMIC DNA]</scope>
    <source>
        <strain evidence="7 8">Pan265</strain>
    </source>
</reference>
<dbReference type="GO" id="GO:0047536">
    <property type="term" value="F:2-aminoadipate transaminase activity"/>
    <property type="evidence" value="ECO:0007669"/>
    <property type="project" value="UniProtKB-EC"/>
</dbReference>
<feature type="region of interest" description="Disordered" evidence="5">
    <location>
        <begin position="1"/>
        <end position="22"/>
    </location>
</feature>
<dbReference type="Pfam" id="PF00155">
    <property type="entry name" value="Aminotran_1_2"/>
    <property type="match status" value="1"/>
</dbReference>
<evidence type="ECO:0000313" key="7">
    <source>
        <dbReference type="EMBL" id="QDU72930.1"/>
    </source>
</evidence>
<keyword evidence="4" id="KW-0663">Pyridoxal phosphate</keyword>
<keyword evidence="8" id="KW-1185">Reference proteome</keyword>
<evidence type="ECO:0000256" key="1">
    <source>
        <dbReference type="ARBA" id="ARBA00001933"/>
    </source>
</evidence>
<dbReference type="InterPro" id="IPR015424">
    <property type="entry name" value="PyrdxlP-dep_Trfase"/>
</dbReference>
<keyword evidence="2 7" id="KW-0032">Aminotransferase</keyword>
<dbReference type="EMBL" id="CP036280">
    <property type="protein sequence ID" value="QDU72930.1"/>
    <property type="molecule type" value="Genomic_DNA"/>
</dbReference>
<dbReference type="CDD" id="cd00609">
    <property type="entry name" value="AAT_like"/>
    <property type="match status" value="1"/>
</dbReference>
<dbReference type="InterPro" id="IPR015421">
    <property type="entry name" value="PyrdxlP-dep_Trfase_major"/>
</dbReference>
<dbReference type="Proteomes" id="UP000320386">
    <property type="component" value="Chromosome"/>
</dbReference>
<dbReference type="Gene3D" id="3.40.640.10">
    <property type="entry name" value="Type I PLP-dependent aspartate aminotransferase-like (Major domain)"/>
    <property type="match status" value="1"/>
</dbReference>
<dbReference type="EC" id="2.6.1.39" evidence="7"/>
<evidence type="ECO:0000256" key="4">
    <source>
        <dbReference type="ARBA" id="ARBA00022898"/>
    </source>
</evidence>
<dbReference type="PANTHER" id="PTHR42790:SF19">
    <property type="entry name" value="KYNURENINE_ALPHA-AMINOADIPATE AMINOTRANSFERASE, MITOCHONDRIAL"/>
    <property type="match status" value="1"/>
</dbReference>
<evidence type="ECO:0000256" key="2">
    <source>
        <dbReference type="ARBA" id="ARBA00022576"/>
    </source>
</evidence>
<dbReference type="AlphaFoldDB" id="A0A518C144"/>